<dbReference type="InterPro" id="IPR010547">
    <property type="entry name" value="TOM20_imprt_rcpt"/>
</dbReference>
<protein>
    <submittedName>
        <fullName evidence="12">Uncharacterized protein</fullName>
    </submittedName>
</protein>
<comment type="subcellular location">
    <subcellularLocation>
        <location evidence="2">Mitochondrion outer membrane</location>
        <topology evidence="2">Single-pass membrane protein</topology>
    </subcellularLocation>
</comment>
<keyword evidence="7" id="KW-1000">Mitochondrion outer membrane</keyword>
<dbReference type="AlphaFoldDB" id="A0A8S9QHG8"/>
<sequence length="185" mass="21066">MDNNDAEFDAIIMFEQIRKVSEATYLKNPLDADNLTRWAGALLELAQFHNEDPKLTVQEQMNHLQQHSNQVSMDLYNHVTGTLPQLPVSTSAFNQSHSLAPLPNSLTIHQNPNMESYSRLLGVQETGMNELLSMNMLPYNNINTNNVDVITVEMTYNTIIHMYGKQGQLDLGLKLYKVAREKFNN</sequence>
<keyword evidence="10" id="KW-0496">Mitochondrion</keyword>
<evidence type="ECO:0000256" key="4">
    <source>
        <dbReference type="ARBA" id="ARBA00022448"/>
    </source>
</evidence>
<evidence type="ECO:0000256" key="5">
    <source>
        <dbReference type="ARBA" id="ARBA00022692"/>
    </source>
</evidence>
<comment type="function">
    <text evidence="1">Central component of the receptor complex responsible for the recognition and translocation of cytosolically synthesized mitochondrial preproteins. Together with TOM22 functions as the transit peptide receptor at the surface of the mitochondrion outer membrane and facilitates the movement of preproteins into the translocation pore.</text>
</comment>
<reference evidence="12" key="1">
    <citation type="submission" date="2019-12" db="EMBL/GenBank/DDBJ databases">
        <title>Genome sequencing and annotation of Brassica cretica.</title>
        <authorList>
            <person name="Studholme D.J."/>
            <person name="Sarris P."/>
        </authorList>
    </citation>
    <scope>NUCLEOTIDE SEQUENCE</scope>
    <source>
        <strain evidence="12">PFS-109/04</strain>
        <tissue evidence="12">Leaf</tissue>
    </source>
</reference>
<dbReference type="GO" id="GO:0015031">
    <property type="term" value="P:protein transport"/>
    <property type="evidence" value="ECO:0007669"/>
    <property type="project" value="UniProtKB-KW"/>
</dbReference>
<dbReference type="Proteomes" id="UP000712600">
    <property type="component" value="Unassembled WGS sequence"/>
</dbReference>
<evidence type="ECO:0000256" key="7">
    <source>
        <dbReference type="ARBA" id="ARBA00022787"/>
    </source>
</evidence>
<evidence type="ECO:0000256" key="10">
    <source>
        <dbReference type="ARBA" id="ARBA00023128"/>
    </source>
</evidence>
<dbReference type="EMBL" id="QGKX02001290">
    <property type="protein sequence ID" value="KAF3538118.1"/>
    <property type="molecule type" value="Genomic_DNA"/>
</dbReference>
<keyword evidence="8" id="KW-0653">Protein transport</keyword>
<evidence type="ECO:0000313" key="13">
    <source>
        <dbReference type="Proteomes" id="UP000712600"/>
    </source>
</evidence>
<dbReference type="Gene3D" id="1.25.40.10">
    <property type="entry name" value="Tetratricopeptide repeat domain"/>
    <property type="match status" value="1"/>
</dbReference>
<dbReference type="GO" id="GO:0045040">
    <property type="term" value="P:protein insertion into mitochondrial outer membrane"/>
    <property type="evidence" value="ECO:0007669"/>
    <property type="project" value="InterPro"/>
</dbReference>
<dbReference type="NCBIfam" id="TIGR00756">
    <property type="entry name" value="PPR"/>
    <property type="match status" value="1"/>
</dbReference>
<keyword evidence="5" id="KW-0812">Transmembrane</keyword>
<evidence type="ECO:0000256" key="9">
    <source>
        <dbReference type="ARBA" id="ARBA00022989"/>
    </source>
</evidence>
<evidence type="ECO:0000256" key="3">
    <source>
        <dbReference type="ARBA" id="ARBA00005792"/>
    </source>
</evidence>
<accession>A0A8S9QHG8</accession>
<dbReference type="InterPro" id="IPR011990">
    <property type="entry name" value="TPR-like_helical_dom_sf"/>
</dbReference>
<proteinExistence type="inferred from homology"/>
<keyword evidence="11" id="KW-0472">Membrane</keyword>
<comment type="similarity">
    <text evidence="3">Belongs to the Tom20 family.</text>
</comment>
<dbReference type="InterPro" id="IPR002885">
    <property type="entry name" value="PPR_rpt"/>
</dbReference>
<dbReference type="Pfam" id="PF06552">
    <property type="entry name" value="TOM20_plant"/>
    <property type="match status" value="1"/>
</dbReference>
<evidence type="ECO:0000256" key="1">
    <source>
        <dbReference type="ARBA" id="ARBA00003450"/>
    </source>
</evidence>
<evidence type="ECO:0000256" key="8">
    <source>
        <dbReference type="ARBA" id="ARBA00022927"/>
    </source>
</evidence>
<organism evidence="12 13">
    <name type="scientific">Brassica cretica</name>
    <name type="common">Mustard</name>
    <dbReference type="NCBI Taxonomy" id="69181"/>
    <lineage>
        <taxon>Eukaryota</taxon>
        <taxon>Viridiplantae</taxon>
        <taxon>Streptophyta</taxon>
        <taxon>Embryophyta</taxon>
        <taxon>Tracheophyta</taxon>
        <taxon>Spermatophyta</taxon>
        <taxon>Magnoliopsida</taxon>
        <taxon>eudicotyledons</taxon>
        <taxon>Gunneridae</taxon>
        <taxon>Pentapetalae</taxon>
        <taxon>rosids</taxon>
        <taxon>malvids</taxon>
        <taxon>Brassicales</taxon>
        <taxon>Brassicaceae</taxon>
        <taxon>Brassiceae</taxon>
        <taxon>Brassica</taxon>
    </lineage>
</organism>
<dbReference type="PANTHER" id="PTHR32409:SF3">
    <property type="entry name" value="MITOCHONDRIAL IMPORT RECEPTOR SUBUNIT TOM20-1-RELATED"/>
    <property type="match status" value="1"/>
</dbReference>
<evidence type="ECO:0000256" key="6">
    <source>
        <dbReference type="ARBA" id="ARBA00022737"/>
    </source>
</evidence>
<keyword evidence="9" id="KW-1133">Transmembrane helix</keyword>
<comment type="caution">
    <text evidence="12">The sequence shown here is derived from an EMBL/GenBank/DDBJ whole genome shotgun (WGS) entry which is preliminary data.</text>
</comment>
<dbReference type="GO" id="GO:0005742">
    <property type="term" value="C:mitochondrial outer membrane translocase complex"/>
    <property type="evidence" value="ECO:0007669"/>
    <property type="project" value="InterPro"/>
</dbReference>
<evidence type="ECO:0000313" key="12">
    <source>
        <dbReference type="EMBL" id="KAF3538118.1"/>
    </source>
</evidence>
<keyword evidence="6" id="KW-0677">Repeat</keyword>
<evidence type="ECO:0000256" key="2">
    <source>
        <dbReference type="ARBA" id="ARBA00004572"/>
    </source>
</evidence>
<keyword evidence="4" id="KW-0813">Transport</keyword>
<dbReference type="PANTHER" id="PTHR32409">
    <property type="entry name" value="MITOCHONDRIAL IMPORT RECEPTOR SUBUNIT TOM20-1-RELATED"/>
    <property type="match status" value="1"/>
</dbReference>
<gene>
    <name evidence="12" type="ORF">F2Q69_00024524</name>
</gene>
<name>A0A8S9QHG8_BRACR</name>
<evidence type="ECO:0000256" key="11">
    <source>
        <dbReference type="ARBA" id="ARBA00023136"/>
    </source>
</evidence>